<evidence type="ECO:0000256" key="5">
    <source>
        <dbReference type="ARBA" id="ARBA00022989"/>
    </source>
</evidence>
<dbReference type="GO" id="GO:0016757">
    <property type="term" value="F:glycosyltransferase activity"/>
    <property type="evidence" value="ECO:0007669"/>
    <property type="project" value="UniProtKB-KW"/>
</dbReference>
<feature type="domain" description="Glycosyltransferase 2-like" evidence="8">
    <location>
        <begin position="10"/>
        <end position="149"/>
    </location>
</feature>
<comment type="caution">
    <text evidence="9">The sequence shown here is derived from an EMBL/GenBank/DDBJ whole genome shotgun (WGS) entry which is preliminary data.</text>
</comment>
<sequence>MNDARSTLISVLCPVFNEEPTVPLFYERLNAALAPLADRYDFEILFSDNRSTDRTAERVLELRAKDPRVQLLSLSRNFGYQHSIVAALRQAAGEAMCVIDADCEDPPEMIVTFIRHWEEGYDVVYGVRDLRAEPFVLTWLRKIFYRVNRMIADSDILLDMAEFCMISADVRDAVVANQSTFPFVRAEIAHVGYRRMGIRYNRQRRIAGRSHYSLYGMWRFAVAGILSSTTVPLRIPLYLLPPLLAVNGLGFWGQVTGRWPWGFELLVMADLLYLAVGVAFLSLYTARNYRNVVGRPVAVVDWRRSALNSPRERSPNDLERLGPRC</sequence>
<keyword evidence="3" id="KW-0808">Transferase</keyword>
<feature type="transmembrane region" description="Helical" evidence="7">
    <location>
        <begin position="212"/>
        <end position="235"/>
    </location>
</feature>
<keyword evidence="2" id="KW-0328">Glycosyltransferase</keyword>
<dbReference type="PANTHER" id="PTHR48090">
    <property type="entry name" value="UNDECAPRENYL-PHOSPHATE 4-DEOXY-4-FORMAMIDO-L-ARABINOSE TRANSFERASE-RELATED"/>
    <property type="match status" value="1"/>
</dbReference>
<keyword evidence="4 7" id="KW-0812">Transmembrane</keyword>
<dbReference type="CDD" id="cd04187">
    <property type="entry name" value="DPM1_like_bac"/>
    <property type="match status" value="1"/>
</dbReference>
<dbReference type="Pfam" id="PF00535">
    <property type="entry name" value="Glycos_transf_2"/>
    <property type="match status" value="1"/>
</dbReference>
<gene>
    <name evidence="9" type="ORF">HY076_08825</name>
</gene>
<dbReference type="SUPFAM" id="SSF53448">
    <property type="entry name" value="Nucleotide-diphospho-sugar transferases"/>
    <property type="match status" value="1"/>
</dbReference>
<keyword evidence="6 7" id="KW-0472">Membrane</keyword>
<dbReference type="InterPro" id="IPR029044">
    <property type="entry name" value="Nucleotide-diphossugar_trans"/>
</dbReference>
<evidence type="ECO:0000256" key="4">
    <source>
        <dbReference type="ARBA" id="ARBA00022692"/>
    </source>
</evidence>
<name>A0A9D6LA26_UNCEI</name>
<dbReference type="AlphaFoldDB" id="A0A9D6LA26"/>
<evidence type="ECO:0000256" key="1">
    <source>
        <dbReference type="ARBA" id="ARBA00004141"/>
    </source>
</evidence>
<keyword evidence="5 7" id="KW-1133">Transmembrane helix</keyword>
<evidence type="ECO:0000313" key="9">
    <source>
        <dbReference type="EMBL" id="MBI3540360.1"/>
    </source>
</evidence>
<evidence type="ECO:0000313" key="10">
    <source>
        <dbReference type="Proteomes" id="UP000807850"/>
    </source>
</evidence>
<dbReference type="GO" id="GO:0005886">
    <property type="term" value="C:plasma membrane"/>
    <property type="evidence" value="ECO:0007669"/>
    <property type="project" value="TreeGrafter"/>
</dbReference>
<evidence type="ECO:0000259" key="8">
    <source>
        <dbReference type="Pfam" id="PF00535"/>
    </source>
</evidence>
<evidence type="ECO:0000256" key="6">
    <source>
        <dbReference type="ARBA" id="ARBA00023136"/>
    </source>
</evidence>
<dbReference type="PANTHER" id="PTHR48090:SF1">
    <property type="entry name" value="PROPHAGE BACTOPRENOL GLUCOSYL TRANSFERASE HOMOLOG"/>
    <property type="match status" value="1"/>
</dbReference>
<organism evidence="9 10">
    <name type="scientific">Eiseniibacteriota bacterium</name>
    <dbReference type="NCBI Taxonomy" id="2212470"/>
    <lineage>
        <taxon>Bacteria</taxon>
        <taxon>Candidatus Eiseniibacteriota</taxon>
    </lineage>
</organism>
<comment type="subcellular location">
    <subcellularLocation>
        <location evidence="1">Membrane</location>
        <topology evidence="1">Multi-pass membrane protein</topology>
    </subcellularLocation>
</comment>
<evidence type="ECO:0000256" key="2">
    <source>
        <dbReference type="ARBA" id="ARBA00022676"/>
    </source>
</evidence>
<protein>
    <submittedName>
        <fullName evidence="9">Glycosyltransferase family 2 protein</fullName>
    </submittedName>
</protein>
<dbReference type="Proteomes" id="UP000807850">
    <property type="component" value="Unassembled WGS sequence"/>
</dbReference>
<evidence type="ECO:0000256" key="3">
    <source>
        <dbReference type="ARBA" id="ARBA00022679"/>
    </source>
</evidence>
<dbReference type="EMBL" id="JACQAY010000293">
    <property type="protein sequence ID" value="MBI3540360.1"/>
    <property type="molecule type" value="Genomic_DNA"/>
</dbReference>
<dbReference type="InterPro" id="IPR050256">
    <property type="entry name" value="Glycosyltransferase_2"/>
</dbReference>
<accession>A0A9D6LA26</accession>
<dbReference type="InterPro" id="IPR001173">
    <property type="entry name" value="Glyco_trans_2-like"/>
</dbReference>
<proteinExistence type="predicted"/>
<dbReference type="Gene3D" id="3.90.550.10">
    <property type="entry name" value="Spore Coat Polysaccharide Biosynthesis Protein SpsA, Chain A"/>
    <property type="match status" value="1"/>
</dbReference>
<reference evidence="9" key="1">
    <citation type="submission" date="2020-07" db="EMBL/GenBank/DDBJ databases">
        <title>Huge and variable diversity of episymbiotic CPR bacteria and DPANN archaea in groundwater ecosystems.</title>
        <authorList>
            <person name="He C.Y."/>
            <person name="Keren R."/>
            <person name="Whittaker M."/>
            <person name="Farag I.F."/>
            <person name="Doudna J."/>
            <person name="Cate J.H.D."/>
            <person name="Banfield J.F."/>
        </authorList>
    </citation>
    <scope>NUCLEOTIDE SEQUENCE</scope>
    <source>
        <strain evidence="9">NC_groundwater_928_Pr1_S-0.2um_72_17</strain>
    </source>
</reference>
<evidence type="ECO:0000256" key="7">
    <source>
        <dbReference type="SAM" id="Phobius"/>
    </source>
</evidence>
<feature type="transmembrane region" description="Helical" evidence="7">
    <location>
        <begin position="265"/>
        <end position="286"/>
    </location>
</feature>